<accession>A0A445G8E0</accession>
<dbReference type="AlphaFoldDB" id="A0A445G8E0"/>
<dbReference type="InterPro" id="IPR000793">
    <property type="entry name" value="ATP_synth_asu_C"/>
</dbReference>
<dbReference type="PANTHER" id="PTHR48082">
    <property type="entry name" value="ATP SYNTHASE SUBUNIT ALPHA, MITOCHONDRIAL"/>
    <property type="match status" value="1"/>
</dbReference>
<dbReference type="SUPFAM" id="SSF52540">
    <property type="entry name" value="P-loop containing nucleoside triphosphate hydrolases"/>
    <property type="match status" value="1"/>
</dbReference>
<reference evidence="3 4" key="1">
    <citation type="submission" date="2018-09" db="EMBL/GenBank/DDBJ databases">
        <title>A high-quality reference genome of wild soybean provides a powerful tool to mine soybean genomes.</title>
        <authorList>
            <person name="Xie M."/>
            <person name="Chung C.Y.L."/>
            <person name="Li M.-W."/>
            <person name="Wong F.-L."/>
            <person name="Chan T.-F."/>
            <person name="Lam H.-M."/>
        </authorList>
    </citation>
    <scope>NUCLEOTIDE SEQUENCE [LARGE SCALE GENOMIC DNA]</scope>
    <source>
        <strain evidence="4">cv. W05</strain>
        <tissue evidence="3">Hypocotyl of etiolated seedlings</tissue>
    </source>
</reference>
<proteinExistence type="predicted"/>
<dbReference type="SMR" id="A0A445G8E0"/>
<dbReference type="SUPFAM" id="SSF47917">
    <property type="entry name" value="C-terminal domain of alpha and beta subunits of F1 ATP synthase"/>
    <property type="match status" value="1"/>
</dbReference>
<dbReference type="InterPro" id="IPR005294">
    <property type="entry name" value="ATP_synth_F1_asu"/>
</dbReference>
<organism evidence="3 4">
    <name type="scientific">Glycine soja</name>
    <name type="common">Wild soybean</name>
    <dbReference type="NCBI Taxonomy" id="3848"/>
    <lineage>
        <taxon>Eukaryota</taxon>
        <taxon>Viridiplantae</taxon>
        <taxon>Streptophyta</taxon>
        <taxon>Embryophyta</taxon>
        <taxon>Tracheophyta</taxon>
        <taxon>Spermatophyta</taxon>
        <taxon>Magnoliopsida</taxon>
        <taxon>eudicotyledons</taxon>
        <taxon>Gunneridae</taxon>
        <taxon>Pentapetalae</taxon>
        <taxon>rosids</taxon>
        <taxon>fabids</taxon>
        <taxon>Fabales</taxon>
        <taxon>Fabaceae</taxon>
        <taxon>Papilionoideae</taxon>
        <taxon>50 kb inversion clade</taxon>
        <taxon>NPAAA clade</taxon>
        <taxon>indigoferoid/millettioid clade</taxon>
        <taxon>Phaseoleae</taxon>
        <taxon>Glycine</taxon>
        <taxon>Glycine subgen. Soja</taxon>
    </lineage>
</organism>
<evidence type="ECO:0000313" key="3">
    <source>
        <dbReference type="EMBL" id="RZB57463.1"/>
    </source>
</evidence>
<feature type="compositionally biased region" description="Basic and acidic residues" evidence="1">
    <location>
        <begin position="18"/>
        <end position="33"/>
    </location>
</feature>
<dbReference type="Pfam" id="PF00306">
    <property type="entry name" value="ATP-synt_ab_C"/>
    <property type="match status" value="1"/>
</dbReference>
<dbReference type="GO" id="GO:0005524">
    <property type="term" value="F:ATP binding"/>
    <property type="evidence" value="ECO:0007669"/>
    <property type="project" value="TreeGrafter"/>
</dbReference>
<dbReference type="GO" id="GO:0046933">
    <property type="term" value="F:proton-transporting ATP synthase activity, rotational mechanism"/>
    <property type="evidence" value="ECO:0007669"/>
    <property type="project" value="InterPro"/>
</dbReference>
<dbReference type="FunFam" id="1.20.150.20:FF:000005">
    <property type="entry name" value="ATP synthase subunit alpha, mitochondrial"/>
    <property type="match status" value="1"/>
</dbReference>
<evidence type="ECO:0000256" key="1">
    <source>
        <dbReference type="SAM" id="MobiDB-lite"/>
    </source>
</evidence>
<dbReference type="Proteomes" id="UP000289340">
    <property type="component" value="Chromosome 17"/>
</dbReference>
<name>A0A445G8E0_GLYSO</name>
<dbReference type="PANTHER" id="PTHR48082:SF2">
    <property type="entry name" value="ATP SYNTHASE SUBUNIT ALPHA, MITOCHONDRIAL"/>
    <property type="match status" value="1"/>
</dbReference>
<evidence type="ECO:0000313" key="4">
    <source>
        <dbReference type="Proteomes" id="UP000289340"/>
    </source>
</evidence>
<gene>
    <name evidence="3" type="ORF">D0Y65_046221</name>
</gene>
<dbReference type="EMBL" id="QZWG01000017">
    <property type="protein sequence ID" value="RZB57463.1"/>
    <property type="molecule type" value="Genomic_DNA"/>
</dbReference>
<feature type="domain" description="ATP synthase alpha subunit C-terminal" evidence="2">
    <location>
        <begin position="106"/>
        <end position="144"/>
    </location>
</feature>
<comment type="caution">
    <text evidence="3">The sequence shown here is derived from an EMBL/GenBank/DDBJ whole genome shotgun (WGS) entry which is preliminary data.</text>
</comment>
<sequence length="145" mass="16059">MGKVRIETTSNYPPIGTRAERHCPDRGRSKRPLDKRKGFRLSFIETQARDILAYIPTDVISITAGQICLKTEFFYRGIRLAINDGLSVSRVGSATQLKATEQVCVVAFAQFDSDLDAATQALLNSGARLTEVLKQPQYASLPIEK</sequence>
<protein>
    <submittedName>
        <fullName evidence="3">ATP synthase subunit alpha, mitochondrial</fullName>
    </submittedName>
</protein>
<keyword evidence="4" id="KW-1185">Reference proteome</keyword>
<dbReference type="GO" id="GO:0043531">
    <property type="term" value="F:ADP binding"/>
    <property type="evidence" value="ECO:0007669"/>
    <property type="project" value="TreeGrafter"/>
</dbReference>
<dbReference type="InterPro" id="IPR027417">
    <property type="entry name" value="P-loop_NTPase"/>
</dbReference>
<dbReference type="InterPro" id="IPR038376">
    <property type="entry name" value="ATP_synth_asu_C_sf"/>
</dbReference>
<dbReference type="GO" id="GO:0045259">
    <property type="term" value="C:proton-transporting ATP synthase complex"/>
    <property type="evidence" value="ECO:0007669"/>
    <property type="project" value="InterPro"/>
</dbReference>
<dbReference type="Gene3D" id="1.20.150.20">
    <property type="entry name" value="ATP synthase alpha/beta chain, C-terminal domain"/>
    <property type="match status" value="1"/>
</dbReference>
<dbReference type="Gene3D" id="3.40.50.300">
    <property type="entry name" value="P-loop containing nucleotide triphosphate hydrolases"/>
    <property type="match status" value="1"/>
</dbReference>
<feature type="region of interest" description="Disordered" evidence="1">
    <location>
        <begin position="1"/>
        <end position="33"/>
    </location>
</feature>
<evidence type="ECO:0000259" key="2">
    <source>
        <dbReference type="Pfam" id="PF00306"/>
    </source>
</evidence>